<feature type="compositionally biased region" description="Basic and acidic residues" evidence="1">
    <location>
        <begin position="208"/>
        <end position="220"/>
    </location>
</feature>
<evidence type="ECO:0000313" key="3">
    <source>
        <dbReference type="Proteomes" id="UP000316733"/>
    </source>
</evidence>
<name>A0A4Y1LVB6_9CAUD</name>
<evidence type="ECO:0000313" key="2">
    <source>
        <dbReference type="EMBL" id="QCG76225.1"/>
    </source>
</evidence>
<keyword evidence="3" id="KW-1185">Reference proteome</keyword>
<dbReference type="Proteomes" id="UP000316733">
    <property type="component" value="Segment"/>
</dbReference>
<protein>
    <submittedName>
        <fullName evidence="2">Uncharacterized protein</fullName>
    </submittedName>
</protein>
<sequence>MSLKRHIGKIANTGTRVYVVFRELPDDPTHCLVVEIDRLPDMYQDNLKTIVESREGQNSVDLYTVLNNKLLGDGLPALRTMHDRSFLRKVEVRQVFMQPYPGTNVALELINSQIREAALAGADPVHTETASVPVVEESITDKQRAEGLIVQARLLKEEADAKLELAYSLCPELKPAPGRQRELTEEELEERYKERLEKRKEKRREARQKREEEKARALLEESKAKAVEELELKVSQKLERDSTRAE</sequence>
<gene>
    <name evidence="2" type="ORF">EST35_0344</name>
</gene>
<organism evidence="2 3">
    <name type="scientific">Pseudomonas phage vB_PaeM_PA5oct</name>
    <dbReference type="NCBI Taxonomy" id="2163605"/>
    <lineage>
        <taxon>Viruses</taxon>
        <taxon>Duplodnaviria</taxon>
        <taxon>Heunggongvirae</taxon>
        <taxon>Uroviricota</taxon>
        <taxon>Caudoviricetes</taxon>
        <taxon>Arenbergviridae</taxon>
        <taxon>Wroclawvirus</taxon>
        <taxon>Wroclawvirus PA5oct</taxon>
    </lineage>
</organism>
<proteinExistence type="predicted"/>
<dbReference type="EMBL" id="MK797984">
    <property type="protein sequence ID" value="QCG76225.1"/>
    <property type="molecule type" value="Genomic_DNA"/>
</dbReference>
<evidence type="ECO:0000256" key="1">
    <source>
        <dbReference type="SAM" id="MobiDB-lite"/>
    </source>
</evidence>
<accession>A0A4Y1LVB6</accession>
<feature type="compositionally biased region" description="Basic and acidic residues" evidence="1">
    <location>
        <begin position="190"/>
        <end position="199"/>
    </location>
</feature>
<feature type="region of interest" description="Disordered" evidence="1">
    <location>
        <begin position="174"/>
        <end position="220"/>
    </location>
</feature>
<reference evidence="3" key="1">
    <citation type="journal article" date="2020" name="bioRxiv">
        <title>Integrative omics analysis of Pseudomonas aeruginosa virus PA5oct highlights the molecular complexity of jumbo phages.</title>
        <authorList>
            <person name="Lood C."/>
            <person name="Danis-Wlodarczyk K."/>
            <person name="Blasdel B.G."/>
            <person name="Jang H.B."/>
            <person name="Vandenheuvel D."/>
            <person name="Briers Y."/>
            <person name="Noben J.-P."/>
            <person name="van Noort V."/>
            <person name="Drulis-Kawa Z."/>
            <person name="Lavigne R."/>
        </authorList>
    </citation>
    <scope>NUCLEOTIDE SEQUENCE [LARGE SCALE GENOMIC DNA]</scope>
</reference>